<accession>A0A8S1YJ37</accession>
<dbReference type="EMBL" id="CAJJDO010000180">
    <property type="protein sequence ID" value="CAD8213523.1"/>
    <property type="molecule type" value="Genomic_DNA"/>
</dbReference>
<reference evidence="1" key="1">
    <citation type="submission" date="2021-01" db="EMBL/GenBank/DDBJ databases">
        <authorList>
            <consortium name="Genoscope - CEA"/>
            <person name="William W."/>
        </authorList>
    </citation>
    <scope>NUCLEOTIDE SEQUENCE</scope>
</reference>
<gene>
    <name evidence="1" type="ORF">PPENT_87.1.T1800030</name>
</gene>
<comment type="caution">
    <text evidence="1">The sequence shown here is derived from an EMBL/GenBank/DDBJ whole genome shotgun (WGS) entry which is preliminary data.</text>
</comment>
<dbReference type="AlphaFoldDB" id="A0A8S1YJ37"/>
<name>A0A8S1YJ37_9CILI</name>
<dbReference type="Proteomes" id="UP000689195">
    <property type="component" value="Unassembled WGS sequence"/>
</dbReference>
<evidence type="ECO:0000313" key="1">
    <source>
        <dbReference type="EMBL" id="CAD8213523.1"/>
    </source>
</evidence>
<evidence type="ECO:0008006" key="3">
    <source>
        <dbReference type="Google" id="ProtNLM"/>
    </source>
</evidence>
<evidence type="ECO:0000313" key="2">
    <source>
        <dbReference type="Proteomes" id="UP000689195"/>
    </source>
</evidence>
<organism evidence="1 2">
    <name type="scientific">Paramecium pentaurelia</name>
    <dbReference type="NCBI Taxonomy" id="43138"/>
    <lineage>
        <taxon>Eukaryota</taxon>
        <taxon>Sar</taxon>
        <taxon>Alveolata</taxon>
        <taxon>Ciliophora</taxon>
        <taxon>Intramacronucleata</taxon>
        <taxon>Oligohymenophorea</taxon>
        <taxon>Peniculida</taxon>
        <taxon>Parameciidae</taxon>
        <taxon>Paramecium</taxon>
    </lineage>
</organism>
<protein>
    <recommendedName>
        <fullName evidence="3">Tetratricopeptide repeat protein</fullName>
    </recommendedName>
</protein>
<proteinExistence type="predicted"/>
<sequence>MKKRFIIKQGVLINLATVFYRKNIFMKALKDCEICIQIIPKQSLAYMRIGQESPLQLECVKNEIGNKDDTLQYYYQAIEIDKKSILAYCNRVIELDTQYAFAYMSRESQVILLNRKFLYQIGNQEEKLLDFSKSIGLDLYDACIYNSRGLLNYQVKQDFNLLKLEILIRHLQLLKRQLNQILIVLIFISIEESL</sequence>
<keyword evidence="2" id="KW-1185">Reference proteome</keyword>